<accession>A0ABQ8K325</accession>
<organism evidence="1 2">
    <name type="scientific">Rhodofomes roseus</name>
    <dbReference type="NCBI Taxonomy" id="34475"/>
    <lineage>
        <taxon>Eukaryota</taxon>
        <taxon>Fungi</taxon>
        <taxon>Dikarya</taxon>
        <taxon>Basidiomycota</taxon>
        <taxon>Agaricomycotina</taxon>
        <taxon>Agaricomycetes</taxon>
        <taxon>Polyporales</taxon>
        <taxon>Rhodofomes</taxon>
    </lineage>
</organism>
<sequence length="394" mass="44444">MPRLPAELLDLILDHLYHWQDEPTISACALAGRALVCASRAHRFRDIAVYSVARAETFRDLCAASGDLGLLVRHLTLFPSTRPRPFFLVRDMFQCLPRLPHVVEVTLLGLTLIGDTVRVGALRSIQSKIPSLRHLCLIICSFKPRQVFADAVSFYPSLDSITVWSSTMTCSTSERSPSVLCGVYLHFTGHQLALMQLQLRLLWWFIEQPAPEASSHMRRVCNSHLTDLLTGISHVFVGYMNLQHLDLVVDWLALRTLKDRPDDTPWPLSACKKLQTITLHFVISSKRWTKYPHLSDINTLLAELNSRSLTTITLAVHTAIMRDVHAPSVEARDVQWEELCALDWRGIETQLLRPKLAGLKKFVVYGGGGDKSSLRSHLEEQCSGLLERNLIDLA</sequence>
<dbReference type="Proteomes" id="UP000814176">
    <property type="component" value="Unassembled WGS sequence"/>
</dbReference>
<protein>
    <recommendedName>
        <fullName evidence="3">F-box domain-containing protein</fullName>
    </recommendedName>
</protein>
<name>A0ABQ8K325_9APHY</name>
<reference evidence="1 2" key="1">
    <citation type="journal article" date="2021" name="Environ. Microbiol.">
        <title>Gene family expansions and transcriptome signatures uncover fungal adaptations to wood decay.</title>
        <authorList>
            <person name="Hage H."/>
            <person name="Miyauchi S."/>
            <person name="Viragh M."/>
            <person name="Drula E."/>
            <person name="Min B."/>
            <person name="Chaduli D."/>
            <person name="Navarro D."/>
            <person name="Favel A."/>
            <person name="Norest M."/>
            <person name="Lesage-Meessen L."/>
            <person name="Balint B."/>
            <person name="Merenyi Z."/>
            <person name="de Eugenio L."/>
            <person name="Morin E."/>
            <person name="Martinez A.T."/>
            <person name="Baldrian P."/>
            <person name="Stursova M."/>
            <person name="Martinez M.J."/>
            <person name="Novotny C."/>
            <person name="Magnuson J.K."/>
            <person name="Spatafora J.W."/>
            <person name="Maurice S."/>
            <person name="Pangilinan J."/>
            <person name="Andreopoulos W."/>
            <person name="LaButti K."/>
            <person name="Hundley H."/>
            <person name="Na H."/>
            <person name="Kuo A."/>
            <person name="Barry K."/>
            <person name="Lipzen A."/>
            <person name="Henrissat B."/>
            <person name="Riley R."/>
            <person name="Ahrendt S."/>
            <person name="Nagy L.G."/>
            <person name="Grigoriev I.V."/>
            <person name="Martin F."/>
            <person name="Rosso M.N."/>
        </authorList>
    </citation>
    <scope>NUCLEOTIDE SEQUENCE [LARGE SCALE GENOMIC DNA]</scope>
    <source>
        <strain evidence="1 2">CIRM-BRFM 1785</strain>
    </source>
</reference>
<keyword evidence="2" id="KW-1185">Reference proteome</keyword>
<proteinExistence type="predicted"/>
<dbReference type="EMBL" id="JADCUA010000027">
    <property type="protein sequence ID" value="KAH9831255.1"/>
    <property type="molecule type" value="Genomic_DNA"/>
</dbReference>
<dbReference type="RefSeq" id="XP_047774416.1">
    <property type="nucleotide sequence ID" value="XM_047917727.1"/>
</dbReference>
<dbReference type="GeneID" id="71998459"/>
<evidence type="ECO:0000313" key="1">
    <source>
        <dbReference type="EMBL" id="KAH9831255.1"/>
    </source>
</evidence>
<comment type="caution">
    <text evidence="1">The sequence shown here is derived from an EMBL/GenBank/DDBJ whole genome shotgun (WGS) entry which is preliminary data.</text>
</comment>
<evidence type="ECO:0008006" key="3">
    <source>
        <dbReference type="Google" id="ProtNLM"/>
    </source>
</evidence>
<gene>
    <name evidence="1" type="ORF">C8Q71DRAFT_311696</name>
</gene>
<evidence type="ECO:0000313" key="2">
    <source>
        <dbReference type="Proteomes" id="UP000814176"/>
    </source>
</evidence>